<dbReference type="VEuPathDB" id="MicrosporidiaDB:H312_03392"/>
<dbReference type="Proteomes" id="UP000030655">
    <property type="component" value="Unassembled WGS sequence"/>
</dbReference>
<dbReference type="OrthoDB" id="10263226at2759"/>
<reference evidence="4" key="1">
    <citation type="submission" date="2013-02" db="EMBL/GenBank/DDBJ databases">
        <authorList>
            <consortium name="The Broad Institute Genome Sequencing Platform"/>
            <person name="Cuomo C."/>
            <person name="Becnel J."/>
            <person name="Sanscrainte N."/>
            <person name="Walker B."/>
            <person name="Young S.K."/>
            <person name="Zeng Q."/>
            <person name="Gargeya S."/>
            <person name="Fitzgerald M."/>
            <person name="Haas B."/>
            <person name="Abouelleil A."/>
            <person name="Alvarado L."/>
            <person name="Arachchi H.M."/>
            <person name="Berlin A.M."/>
            <person name="Chapman S.B."/>
            <person name="Dewar J."/>
            <person name="Goldberg J."/>
            <person name="Griggs A."/>
            <person name="Gujja S."/>
            <person name="Hansen M."/>
            <person name="Howarth C."/>
            <person name="Imamovic A."/>
            <person name="Larimer J."/>
            <person name="McCowan C."/>
            <person name="Murphy C."/>
            <person name="Neiman D."/>
            <person name="Pearson M."/>
            <person name="Priest M."/>
            <person name="Roberts A."/>
            <person name="Saif S."/>
            <person name="Shea T."/>
            <person name="Sisk P."/>
            <person name="Sykes S."/>
            <person name="Wortman J."/>
            <person name="Nusbaum C."/>
            <person name="Birren B."/>
        </authorList>
    </citation>
    <scope>NUCLEOTIDE SEQUENCE [LARGE SCALE GENOMIC DNA]</scope>
    <source>
        <strain evidence="4">PRA339</strain>
    </source>
</reference>
<dbReference type="SUPFAM" id="SSF118116">
    <property type="entry name" value="DNA mismatch repair protein MutL"/>
    <property type="match status" value="1"/>
</dbReference>
<dbReference type="Gene3D" id="3.30.565.10">
    <property type="entry name" value="Histidine kinase-like ATPase, C-terminal domain"/>
    <property type="match status" value="1"/>
</dbReference>
<dbReference type="SUPFAM" id="SSF55874">
    <property type="entry name" value="ATPase domain of HSP90 chaperone/DNA topoisomerase II/histidine kinase"/>
    <property type="match status" value="1"/>
</dbReference>
<dbReference type="InterPro" id="IPR042120">
    <property type="entry name" value="MutL_C_dimsub"/>
</dbReference>
<dbReference type="Gene3D" id="3.30.1540.20">
    <property type="entry name" value="MutL, C-terminal domain, dimerisation subdomain"/>
    <property type="match status" value="1"/>
</dbReference>
<evidence type="ECO:0000313" key="3">
    <source>
        <dbReference type="EMBL" id="KCZ79218.1"/>
    </source>
</evidence>
<dbReference type="GO" id="GO:0006298">
    <property type="term" value="P:mismatch repair"/>
    <property type="evidence" value="ECO:0007669"/>
    <property type="project" value="InterPro"/>
</dbReference>
<reference evidence="3 4" key="2">
    <citation type="submission" date="2014-03" db="EMBL/GenBank/DDBJ databases">
        <title>The Genome Sequence of Anncaliia algerae insect isolate PRA339.</title>
        <authorList>
            <consortium name="The Broad Institute Genome Sequencing Platform"/>
            <consortium name="The Broad Institute Genome Sequencing Center for Infectious Disease"/>
            <person name="Cuomo C."/>
            <person name="Becnel J."/>
            <person name="Sanscrainte N."/>
            <person name="Walker B."/>
            <person name="Young S.K."/>
            <person name="Zeng Q."/>
            <person name="Gargeya S."/>
            <person name="Fitzgerald M."/>
            <person name="Haas B."/>
            <person name="Abouelleil A."/>
            <person name="Alvarado L."/>
            <person name="Arachchi H.M."/>
            <person name="Berlin A.M."/>
            <person name="Chapman S.B."/>
            <person name="Dewar J."/>
            <person name="Goldberg J."/>
            <person name="Griggs A."/>
            <person name="Gujja S."/>
            <person name="Hansen M."/>
            <person name="Howarth C."/>
            <person name="Imamovic A."/>
            <person name="Larimer J."/>
            <person name="McCowan C."/>
            <person name="Murphy C."/>
            <person name="Neiman D."/>
            <person name="Pearson M."/>
            <person name="Priest M."/>
            <person name="Roberts A."/>
            <person name="Saif S."/>
            <person name="Shea T."/>
            <person name="Sisk P."/>
            <person name="Sykes S."/>
            <person name="Wortman J."/>
            <person name="Nusbaum C."/>
            <person name="Birren B."/>
        </authorList>
    </citation>
    <scope>NUCLEOTIDE SEQUENCE [LARGE SCALE GENOMIC DNA]</scope>
    <source>
        <strain evidence="3 4">PRA339</strain>
    </source>
</reference>
<organism evidence="3 4">
    <name type="scientific">Anncaliia algerae PRA339</name>
    <dbReference type="NCBI Taxonomy" id="1288291"/>
    <lineage>
        <taxon>Eukaryota</taxon>
        <taxon>Fungi</taxon>
        <taxon>Fungi incertae sedis</taxon>
        <taxon>Microsporidia</taxon>
        <taxon>Tubulinosematoidea</taxon>
        <taxon>Tubulinosematidae</taxon>
        <taxon>Anncaliia</taxon>
    </lineage>
</organism>
<dbReference type="GO" id="GO:0140664">
    <property type="term" value="F:ATP-dependent DNA damage sensor activity"/>
    <property type="evidence" value="ECO:0007669"/>
    <property type="project" value="InterPro"/>
</dbReference>
<dbReference type="Pfam" id="PF13589">
    <property type="entry name" value="HATPase_c_3"/>
    <property type="match status" value="1"/>
</dbReference>
<dbReference type="GO" id="GO:0016887">
    <property type="term" value="F:ATP hydrolysis activity"/>
    <property type="evidence" value="ECO:0007669"/>
    <property type="project" value="InterPro"/>
</dbReference>
<evidence type="ECO:0000259" key="2">
    <source>
        <dbReference type="SMART" id="SM00853"/>
    </source>
</evidence>
<dbReference type="PANTHER" id="PTHR10073">
    <property type="entry name" value="DNA MISMATCH REPAIR PROTEIN MLH, PMS, MUTL"/>
    <property type="match status" value="1"/>
</dbReference>
<dbReference type="InterPro" id="IPR036890">
    <property type="entry name" value="HATPase_C_sf"/>
</dbReference>
<dbReference type="EMBL" id="KK365322">
    <property type="protein sequence ID" value="KCZ79218.1"/>
    <property type="molecule type" value="Genomic_DNA"/>
</dbReference>
<dbReference type="InterPro" id="IPR014790">
    <property type="entry name" value="MutL_C"/>
</dbReference>
<gene>
    <name evidence="3" type="ORF">H312_03392</name>
</gene>
<proteinExistence type="inferred from homology"/>
<dbReference type="STRING" id="1288291.A0A059EW06"/>
<dbReference type="InterPro" id="IPR037198">
    <property type="entry name" value="MutL_C_sf"/>
</dbReference>
<dbReference type="GO" id="GO:0032389">
    <property type="term" value="C:MutLalpha complex"/>
    <property type="evidence" value="ECO:0007669"/>
    <property type="project" value="TreeGrafter"/>
</dbReference>
<dbReference type="GO" id="GO:0005524">
    <property type="term" value="F:ATP binding"/>
    <property type="evidence" value="ECO:0007669"/>
    <property type="project" value="InterPro"/>
</dbReference>
<evidence type="ECO:0000313" key="4">
    <source>
        <dbReference type="Proteomes" id="UP000030655"/>
    </source>
</evidence>
<sequence length="617" mass="71680">MQFTRQFSLQAYIKNIKQLKMLRLNKNTASLIKSQHSYSSVLSIVKELVENALDAQSTKIVIRLTENSVTTQDDGCGIHNFDILGEEGCTSKSDELDRIFSPNATTKYYGFRGMAIFTLSKISQLTIESKEIKKDFYKGEITSSIVQKGTIIYANDIFYNVPVRRKLLNVKKELSQISELIKSYLLVNNVIINLYYFDKLILSKIPDLQYKILENRKFTIKYSKENFGIFLFYLNKPIIDNKIKRMIHALTKTTFILIIKEKCDINTAGKNEVLIRNREIFIKELKDAIKELINEETYTMPSPKSSPVKRIKDDIIKEHKFDEFEIIKKEIPENLTQSNPINLLNSSRINLIGKIKENLPMEATNNRFLSLNDNAMLKEPPSVAIDDEAKIADHTSTELKIMQEEKPCSDHEEGDISDREYEEKVCFKSVPYCEKLDLKKSDFKEFKIIGQFNSGFILCSFLNNKIVIDQHAASEIKNYEKLKNEFSLNKNLLLKPILINLNEIDLMFIADNLEVFNKNGFTVENSYLMTLPTYKGIEFTYKDFLDFVDDLKMGNEFCTKYNEILKYKACRMSVMIGEKLKYNQMIDIVNELSYLDKPWWCPHGRPVCRVIETEKDI</sequence>
<dbReference type="InterPro" id="IPR038973">
    <property type="entry name" value="MutL/Mlh/Pms-like"/>
</dbReference>
<dbReference type="SMART" id="SM00853">
    <property type="entry name" value="MutL_C"/>
    <property type="match status" value="1"/>
</dbReference>
<keyword evidence="4" id="KW-1185">Reference proteome</keyword>
<dbReference type="AlphaFoldDB" id="A0A059EW06"/>
<dbReference type="Pfam" id="PF08676">
    <property type="entry name" value="MutL_C"/>
    <property type="match status" value="1"/>
</dbReference>
<accession>A0A059EW06</accession>
<feature type="domain" description="MutL C-terminal dimerisation" evidence="2">
    <location>
        <begin position="448"/>
        <end position="580"/>
    </location>
</feature>
<comment type="similarity">
    <text evidence="1">Belongs to the DNA mismatch repair MutL/HexB family.</text>
</comment>
<evidence type="ECO:0000256" key="1">
    <source>
        <dbReference type="ARBA" id="ARBA00006082"/>
    </source>
</evidence>
<dbReference type="PANTHER" id="PTHR10073:SF52">
    <property type="entry name" value="MISMATCH REPAIR ENDONUCLEASE PMS2"/>
    <property type="match status" value="1"/>
</dbReference>
<name>A0A059EW06_9MICR</name>
<protein>
    <recommendedName>
        <fullName evidence="2">MutL C-terminal dimerisation domain-containing protein</fullName>
    </recommendedName>
</protein>
<dbReference type="HOGENOM" id="CLU_004131_0_2_1"/>
<dbReference type="InterPro" id="IPR042121">
    <property type="entry name" value="MutL_C_regsub"/>
</dbReference>
<dbReference type="Gene3D" id="3.30.1370.100">
    <property type="entry name" value="MutL, C-terminal domain, regulatory subdomain"/>
    <property type="match status" value="1"/>
</dbReference>